<evidence type="ECO:0000259" key="8">
    <source>
        <dbReference type="PROSITE" id="PS50093"/>
    </source>
</evidence>
<feature type="domain" description="PKD" evidence="8">
    <location>
        <begin position="211"/>
        <end position="289"/>
    </location>
</feature>
<dbReference type="Pfam" id="PF18911">
    <property type="entry name" value="PKD_4"/>
    <property type="match status" value="4"/>
</dbReference>
<comment type="subcellular location">
    <subcellularLocation>
        <location evidence="1">Membrane</location>
        <topology evidence="1">Multi-pass membrane protein</topology>
    </subcellularLocation>
</comment>
<dbReference type="GO" id="GO:0005261">
    <property type="term" value="F:monoatomic cation channel activity"/>
    <property type="evidence" value="ECO:0007669"/>
    <property type="project" value="TreeGrafter"/>
</dbReference>
<dbReference type="eggNOG" id="arCOG07560">
    <property type="taxonomic scope" value="Archaea"/>
</dbReference>
<accession>L9VL73</accession>
<evidence type="ECO:0000256" key="1">
    <source>
        <dbReference type="ARBA" id="ARBA00004141"/>
    </source>
</evidence>
<feature type="region of interest" description="Disordered" evidence="7">
    <location>
        <begin position="1"/>
        <end position="20"/>
    </location>
</feature>
<dbReference type="RefSeq" id="WP_006092131.1">
    <property type="nucleotide sequence ID" value="NZ_AOHW01000045.1"/>
</dbReference>
<dbReference type="SUPFAM" id="SSF51126">
    <property type="entry name" value="Pectin lyase-like"/>
    <property type="match status" value="1"/>
</dbReference>
<dbReference type="Proteomes" id="UP000011599">
    <property type="component" value="Unassembled WGS sequence"/>
</dbReference>
<dbReference type="InterPro" id="IPR026371">
    <property type="entry name" value="PGF_CTERM"/>
</dbReference>
<dbReference type="NCBIfam" id="TIGR04126">
    <property type="entry name" value="PGF_CTERM"/>
    <property type="match status" value="1"/>
</dbReference>
<keyword evidence="4" id="KW-0677">Repeat</keyword>
<dbReference type="GO" id="GO:0030115">
    <property type="term" value="C:S-layer"/>
    <property type="evidence" value="ECO:0007669"/>
    <property type="project" value="UniProtKB-SubCell"/>
</dbReference>
<sequence length="2310" mass="247325">MAVAETATIETDSTNTTDGDTIVVSGQLTLPDGEPAPGGMVLVITDNGTETMDVDDDGSYELTLPEQDEPHDVQYYHDSDLDFPHDGVADVYAISSVPGNEDTELGTTQLPMGHLVEATVVTPDGEPVADADVSLQHINKAANASAGFGGATNDDGVFYPREPPGLELNGTVEVEVQPPEDDNRFVEQTSERTLDVTENKTPEIELEQKDLVAQIDTEPSAPDVNEEITFDGTESIGEIKDYEWEFGDGENDTGDNVTHSFDEINTHEVTLTVTDDEGETATTTESMSVGGHTLIEHSDGSTTSGDGMYADIPTIHTSEYGEAIDIGGDADTAFQIHNTDTGESITVTPKESDDTVSAEFVDFFLYDSSGAIDPDEDLAIWAQGEDGDEEIPVDVAGDLEMFENEDTFSPYEVALVDTEHDGAIDTTDERLMGIGYEAEFEQDGTEGEVNVTIPRDDEVNEEWDVTFGVYGEHAGEMLVEQSVANDADADVFEFTVDVSDIDDGEYTWGLDLEKSEQEPHVQWLYGHEDFTVGEGALEAAFDVDPTEPELGETVTFDASASSGDIEAYEWTFGDGTEKTGETVNHTFDDVDTHEVELTITDADGATATTTESVSVGGHTLIEHSDGSTTSGDGMFADQPTIRVGEYGETFEVGGEADTAFQIRNTDTNESVTVTPDDSADTVSANYLDFSLYKSSGELRDAEDRTVRAIGSEDTVELPVTVEGDLEMFETEETFSTYEVTLVDTEHDEPIDTTDERLMGIGYEAELEQDGTAGEINVTIPRDDEVNEEWNVTFGVYGEHAGETLVERSVENDADADAFEFTVDVRDIDGGEYTWGLEIEKPEQEPHVQWLYAYEGFTVGEGEVNAEFDVEPTEPELGETVSFDASASSSDIDSYEWTFSDGTEKTGETVNHTFDDVDIYEVELTVIDSSGETATTTETVSVGGHTAIEHGDGAGTSGDGMFADAPTIRTSEFGETVDIGGDADTAFQIRNTDTDESVTVTPNESADTVSADWVSFFLYDSSGEMIPDEAHVRASGTESGETLSVDLEGDLELFENENTFATYEVALIDGDGEPIDSAGERLMGVGYEAELEQDGTEDEVNVTIPRDDEIDESWNVTFELLNTETGEIITKVPVENDADATTFEFTVDVSDIEDGEYTWELALDKSDQDPLVQRIHDVDDFIIGDIEREILIEPYFEVSDETPSVDDDVTFDASDAIALEDDEEIEFDSYSWDFDDGTETTMEDSVTNHTFDEPGEYNVTATFSAGGETKTDTRTVTVSEPVDPASLDVDDLEPVEKTVEQGDDIDVSATVTNTGDEEATQKVKFDLDDEVLGTKSVTLGAGETETVTFEDIDTAGLDPDEYTYGVFSEDDSQTSVLTVMEPAFFAVTIDESDVPDEIGQGDELAVPVTVENTGDESDIQRIELDIDDDVDVDAEEVELTGGESEQVTLTHNVSADAVAEETAVEVRSADDEATTTVDIYSTENYTIQSVDTSAPVTVGDVLEFDVKIENVGDGVDSQTLEFEIGDETHNETVAIDPGATETHTFEYETNGSDTPGVSADVTTEDDETTVSARVQSAEPATVEILDADVPTDATQGETINVDATVENTGDLEGEDTVELYVGDDVVVTESIELDGGETETVSLEYELPHEPRAGVQSVDVTTVTTDDVAFETLEVDYETIESGLTEAEAGDTVSVGAGTYEESVTVETADVHIQAIDGADATVLDPVDDVGIAIEAENVTVDRFTIDGDGSGTGIAATAENAELIRNAFVGLETGVHLNASDDHSVAHNTFTASVETAILVTASDDNVLERNTIYGESEIGIATTDAGTDNDGIVIADGADGTVIERNTLDVGGDAIVLESDAGGANTGTSNNLEGDNLSVANHLNPTTFEGNANYYDGDLDDRTIGEVEDDPVEDRYEEATYDVEIGEVTETVAVGDKLEVEATIENEGDYEGLQDVVLELDGTVVATADDLTVAEDDAASVELTYAPTDEDIDEDVSLTVRSDDDADDTSVTVQSAPVFDVFDLDAPPEAEQGEDVQVTATVENLGGEATQDLELRLGDDLTDDDSYTVLDTASTTLEENETVVSSNATIPDDDAAGMALLGVASEDELDETTFDILEADEEEKEEEGSGAPALPPAPSESATFEIGSIDLPTTVEPGQELTITAPVENVGEEAGITGVIVTVSDDVIAEETVDLDAGADETVTFDVTAPEAPGDVDVVIQMPDSETTGTFTVEADDEVDDDDAATDPAEEDDSDPETDDEPADDGTATDSVEEDDSEPETDDSVPGFGVVMTVVALLVATVTLGRYRH</sequence>
<dbReference type="STRING" id="1114856.GCA_000383975_04095"/>
<dbReference type="SMART" id="SM00710">
    <property type="entry name" value="PbH1"/>
    <property type="match status" value="5"/>
</dbReference>
<dbReference type="SMART" id="SM00089">
    <property type="entry name" value="PKD"/>
    <property type="match status" value="4"/>
</dbReference>
<dbReference type="Gene3D" id="2.160.20.10">
    <property type="entry name" value="Single-stranded right-handed beta-helix, Pectin lyase-like"/>
    <property type="match status" value="1"/>
</dbReference>
<feature type="region of interest" description="Disordered" evidence="7">
    <location>
        <begin position="2121"/>
        <end position="2143"/>
    </location>
</feature>
<dbReference type="InterPro" id="IPR000601">
    <property type="entry name" value="PKD_dom"/>
</dbReference>
<feature type="domain" description="PKD" evidence="8">
    <location>
        <begin position="863"/>
        <end position="941"/>
    </location>
</feature>
<dbReference type="EMBL" id="AOHW01000045">
    <property type="protein sequence ID" value="ELY37826.1"/>
    <property type="molecule type" value="Genomic_DNA"/>
</dbReference>
<dbReference type="Pfam" id="PF05048">
    <property type="entry name" value="NosD"/>
    <property type="match status" value="1"/>
</dbReference>
<dbReference type="CDD" id="cd00146">
    <property type="entry name" value="PKD"/>
    <property type="match status" value="4"/>
</dbReference>
<organism evidence="9 10">
    <name type="scientific">Natronorubrum tibetense GA33</name>
    <dbReference type="NCBI Taxonomy" id="1114856"/>
    <lineage>
        <taxon>Archaea</taxon>
        <taxon>Methanobacteriati</taxon>
        <taxon>Methanobacteriota</taxon>
        <taxon>Stenosarchaea group</taxon>
        <taxon>Halobacteria</taxon>
        <taxon>Halobacteriales</taxon>
        <taxon>Natrialbaceae</taxon>
        <taxon>Natronorubrum</taxon>
    </lineage>
</organism>
<dbReference type="Pfam" id="PF07705">
    <property type="entry name" value="CARDB"/>
    <property type="match status" value="3"/>
</dbReference>
<keyword evidence="6" id="KW-0472">Membrane</keyword>
<evidence type="ECO:0000256" key="5">
    <source>
        <dbReference type="ARBA" id="ARBA00022989"/>
    </source>
</evidence>
<feature type="domain" description="PKD" evidence="8">
    <location>
        <begin position="1228"/>
        <end position="1284"/>
    </location>
</feature>
<dbReference type="InterPro" id="IPR035986">
    <property type="entry name" value="PKD_dom_sf"/>
</dbReference>
<dbReference type="GO" id="GO:0006816">
    <property type="term" value="P:calcium ion transport"/>
    <property type="evidence" value="ECO:0007669"/>
    <property type="project" value="TreeGrafter"/>
</dbReference>
<dbReference type="PATRIC" id="fig|1114856.3.peg.4131"/>
<dbReference type="eggNOG" id="arCOG07581">
    <property type="taxonomic scope" value="Archaea"/>
</dbReference>
<evidence type="ECO:0000256" key="3">
    <source>
        <dbReference type="ARBA" id="ARBA00022729"/>
    </source>
</evidence>
<reference evidence="9 10" key="1">
    <citation type="journal article" date="2014" name="PLoS Genet.">
        <title>Phylogenetically driven sequencing of extremely halophilic archaea reveals strategies for static and dynamic osmo-response.</title>
        <authorList>
            <person name="Becker E.A."/>
            <person name="Seitzer P.M."/>
            <person name="Tritt A."/>
            <person name="Larsen D."/>
            <person name="Krusor M."/>
            <person name="Yao A.I."/>
            <person name="Wu D."/>
            <person name="Madern D."/>
            <person name="Eisen J.A."/>
            <person name="Darling A.E."/>
            <person name="Facciotti M.T."/>
        </authorList>
    </citation>
    <scope>NUCLEOTIDE SEQUENCE [LARGE SCALE GENOMIC DNA]</scope>
    <source>
        <strain evidence="9 10">GA33</strain>
    </source>
</reference>
<keyword evidence="3" id="KW-0732">Signal</keyword>
<dbReference type="InterPro" id="IPR012334">
    <property type="entry name" value="Pectin_lyas_fold"/>
</dbReference>
<dbReference type="InterPro" id="IPR007742">
    <property type="entry name" value="NosD_dom"/>
</dbReference>
<feature type="compositionally biased region" description="Acidic residues" evidence="7">
    <location>
        <begin position="2272"/>
        <end position="2284"/>
    </location>
</feature>
<evidence type="ECO:0000313" key="9">
    <source>
        <dbReference type="EMBL" id="ELY37826.1"/>
    </source>
</evidence>
<comment type="caution">
    <text evidence="9">The sequence shown here is derived from an EMBL/GenBank/DDBJ whole genome shotgun (WGS) entry which is preliminary data.</text>
</comment>
<name>L9VL73_9EURY</name>
<dbReference type="SUPFAM" id="SSF49299">
    <property type="entry name" value="PKD domain"/>
    <property type="match status" value="4"/>
</dbReference>
<gene>
    <name evidence="9" type="ORF">C496_20030</name>
</gene>
<dbReference type="OrthoDB" id="8638at2157"/>
<dbReference type="eggNOG" id="arCOG02552">
    <property type="taxonomic scope" value="Archaea"/>
</dbReference>
<proteinExistence type="predicted"/>
<keyword evidence="2" id="KW-0812">Transmembrane</keyword>
<dbReference type="InterPro" id="IPR006626">
    <property type="entry name" value="PbH1"/>
</dbReference>
<dbReference type="GO" id="GO:0005886">
    <property type="term" value="C:plasma membrane"/>
    <property type="evidence" value="ECO:0007669"/>
    <property type="project" value="UniProtKB-SubCell"/>
</dbReference>
<dbReference type="PANTHER" id="PTHR46730:SF1">
    <property type="entry name" value="PLAT DOMAIN-CONTAINING PROTEIN"/>
    <property type="match status" value="1"/>
</dbReference>
<feature type="compositionally biased region" description="Polar residues" evidence="7">
    <location>
        <begin position="8"/>
        <end position="20"/>
    </location>
</feature>
<dbReference type="PANTHER" id="PTHR46730">
    <property type="entry name" value="POLYCYSTIN-1"/>
    <property type="match status" value="1"/>
</dbReference>
<dbReference type="Gene3D" id="2.60.40.10">
    <property type="entry name" value="Immunoglobulins"/>
    <property type="match status" value="7"/>
</dbReference>
<protein>
    <submittedName>
        <fullName evidence="9">CHRD domain containing protein</fullName>
    </submittedName>
</protein>
<dbReference type="InterPro" id="IPR013783">
    <property type="entry name" value="Ig-like_fold"/>
</dbReference>
<dbReference type="InterPro" id="IPR011050">
    <property type="entry name" value="Pectin_lyase_fold/virulence"/>
</dbReference>
<evidence type="ECO:0000313" key="10">
    <source>
        <dbReference type="Proteomes" id="UP000011599"/>
    </source>
</evidence>
<dbReference type="InterPro" id="IPR022409">
    <property type="entry name" value="PKD/Chitinase_dom"/>
</dbReference>
<evidence type="ECO:0000256" key="2">
    <source>
        <dbReference type="ARBA" id="ARBA00022692"/>
    </source>
</evidence>
<evidence type="ECO:0000256" key="6">
    <source>
        <dbReference type="ARBA" id="ARBA00023136"/>
    </source>
</evidence>
<dbReference type="InterPro" id="IPR011635">
    <property type="entry name" value="CARDB"/>
</dbReference>
<feature type="domain" description="PKD" evidence="8">
    <location>
        <begin position="537"/>
        <end position="615"/>
    </location>
</feature>
<evidence type="ECO:0000256" key="7">
    <source>
        <dbReference type="SAM" id="MobiDB-lite"/>
    </source>
</evidence>
<evidence type="ECO:0000256" key="4">
    <source>
        <dbReference type="ARBA" id="ARBA00022737"/>
    </source>
</evidence>
<dbReference type="PROSITE" id="PS50093">
    <property type="entry name" value="PKD"/>
    <property type="match status" value="4"/>
</dbReference>
<feature type="region of interest" description="Disordered" evidence="7">
    <location>
        <begin position="2226"/>
        <end position="2288"/>
    </location>
</feature>
<keyword evidence="10" id="KW-1185">Reference proteome</keyword>
<keyword evidence="5" id="KW-1133">Transmembrane helix</keyword>
<feature type="compositionally biased region" description="Acidic residues" evidence="7">
    <location>
        <begin position="2235"/>
        <end position="2265"/>
    </location>
</feature>